<dbReference type="Pfam" id="PF03572">
    <property type="entry name" value="Peptidase_S41"/>
    <property type="match status" value="1"/>
</dbReference>
<keyword evidence="2" id="KW-0378">Hydrolase</keyword>
<dbReference type="Gene3D" id="2.60.120.260">
    <property type="entry name" value="Galactose-binding domain-like"/>
    <property type="match status" value="1"/>
</dbReference>
<proteinExistence type="predicted"/>
<evidence type="ECO:0000313" key="3">
    <source>
        <dbReference type="Proteomes" id="UP001155034"/>
    </source>
</evidence>
<accession>A0A9X2REA3</accession>
<evidence type="ECO:0000259" key="1">
    <source>
        <dbReference type="Pfam" id="PF03572"/>
    </source>
</evidence>
<evidence type="ECO:0000313" key="2">
    <source>
        <dbReference type="EMBL" id="MCS3864293.1"/>
    </source>
</evidence>
<reference evidence="2" key="1">
    <citation type="submission" date="2022-08" db="EMBL/GenBank/DDBJ databases">
        <title>Genomic Encyclopedia of Type Strains, Phase V (KMG-V): Genome sequencing to study the core and pangenomes of soil and plant-associated prokaryotes.</title>
        <authorList>
            <person name="Whitman W."/>
        </authorList>
    </citation>
    <scope>NUCLEOTIDE SEQUENCE</scope>
    <source>
        <strain evidence="2">SP2016B</strain>
    </source>
</reference>
<keyword evidence="2" id="KW-0645">Protease</keyword>
<dbReference type="SUPFAM" id="SSF52096">
    <property type="entry name" value="ClpP/crotonase"/>
    <property type="match status" value="1"/>
</dbReference>
<comment type="caution">
    <text evidence="2">The sequence shown here is derived from an EMBL/GenBank/DDBJ whole genome shotgun (WGS) entry which is preliminary data.</text>
</comment>
<dbReference type="GO" id="GO:0008236">
    <property type="term" value="F:serine-type peptidase activity"/>
    <property type="evidence" value="ECO:0007669"/>
    <property type="project" value="InterPro"/>
</dbReference>
<dbReference type="InterPro" id="IPR005151">
    <property type="entry name" value="Tail-specific_protease"/>
</dbReference>
<name>A0A9X2REA3_9BACT</name>
<protein>
    <submittedName>
        <fullName evidence="2">C-terminal processing protease CtpA/Prc</fullName>
    </submittedName>
</protein>
<dbReference type="InterPro" id="IPR029045">
    <property type="entry name" value="ClpP/crotonase-like_dom_sf"/>
</dbReference>
<organism evidence="2 3">
    <name type="scientific">Salinibacter ruber</name>
    <dbReference type="NCBI Taxonomy" id="146919"/>
    <lineage>
        <taxon>Bacteria</taxon>
        <taxon>Pseudomonadati</taxon>
        <taxon>Rhodothermota</taxon>
        <taxon>Rhodothermia</taxon>
        <taxon>Rhodothermales</taxon>
        <taxon>Salinibacteraceae</taxon>
        <taxon>Salinibacter</taxon>
    </lineage>
</organism>
<dbReference type="AlphaFoldDB" id="A0A9X2REA3"/>
<dbReference type="Gene3D" id="3.90.226.10">
    <property type="entry name" value="2-enoyl-CoA Hydratase, Chain A, domain 1"/>
    <property type="match status" value="1"/>
</dbReference>
<dbReference type="EMBL" id="JANTYZ010000002">
    <property type="protein sequence ID" value="MCS3864293.1"/>
    <property type="molecule type" value="Genomic_DNA"/>
</dbReference>
<dbReference type="Gene3D" id="3.30.750.44">
    <property type="match status" value="1"/>
</dbReference>
<gene>
    <name evidence="2" type="ORF">GGP82_000839</name>
</gene>
<feature type="domain" description="Tail specific protease" evidence="1">
    <location>
        <begin position="586"/>
        <end position="739"/>
    </location>
</feature>
<dbReference type="Proteomes" id="UP001155034">
    <property type="component" value="Unassembled WGS sequence"/>
</dbReference>
<sequence>MRRSTLVAAGLVLLAGAAALTYTYRDTLDLTDLPRGEQVENLRAFATLYGYVRYFHPSDAAASTDWDAFAIHGVRQVRNAANRAELRAELEALFKPIAPTIQLYRTGNELPTPADVLAPSDTARLNLVAWQHEGLGLHSSERYPYRSRRTNRASSADDDSTVASVGQHLDVARFRGKQVRLRMDIRTATGSEAYLFFMVRDDGQNQHRFELVSSTSWSPHSQTITVPPTARHLSVGAAIRDLGTAWLDDAELLVRNGPNDAWRRAKLRNAGFESGRRDQPPPGWEIEDYPGHRASLVTDKAAVGKHALKLQLPSRSKLRFFAERPRPGETVEKTIGHDLSAQVPVALHSRDGQTLRPDGAPPVANLRARLDTLDLSYSGTDFYSANVVVAWNVFQHFYPYFDVVDVNWDNVLTRSLQRALSDRSDDGFRRTLQRLVARLQDGHGRVSPSPVLNSEWPLVLEQAGGEVIVADTASPAGIESDICPEPGDIVVSVNEMPIEKMLRYAERHISGSPQYENWLALRTLAVYAGRDPSVFTMRRGGERVECTVRRYSNAPVEQARTDIRPAPFDTLRAHTYYVDLTRLPWARVRQKLKVLSRARNVIFDVRGYSRNGNLRIVQHLSRDTLQSIRLETPQVIYPDQKRLAGYDASSIAYPPKEPQIDGTVAFLTNAGAISYAEALIGVFEHYDLGVIVGGSTAGANGNINWTNLLGDYAVSWTGRRVRKHDGSQHHLVGIRPDIEAERTIEGVRNGQDEVLEKALEVLRSSGRASSSERGTTASS</sequence>
<dbReference type="RefSeq" id="WP_259083140.1">
    <property type="nucleotide sequence ID" value="NZ_JANTYZ010000002.1"/>
</dbReference>
<dbReference type="GO" id="GO:0006508">
    <property type="term" value="P:proteolysis"/>
    <property type="evidence" value="ECO:0007669"/>
    <property type="project" value="UniProtKB-KW"/>
</dbReference>